<keyword evidence="1" id="KW-1133">Transmembrane helix</keyword>
<dbReference type="Proteomes" id="UP000887540">
    <property type="component" value="Unplaced"/>
</dbReference>
<organism evidence="2 3">
    <name type="scientific">Acrobeloides nanus</name>
    <dbReference type="NCBI Taxonomy" id="290746"/>
    <lineage>
        <taxon>Eukaryota</taxon>
        <taxon>Metazoa</taxon>
        <taxon>Ecdysozoa</taxon>
        <taxon>Nematoda</taxon>
        <taxon>Chromadorea</taxon>
        <taxon>Rhabditida</taxon>
        <taxon>Tylenchina</taxon>
        <taxon>Cephalobomorpha</taxon>
        <taxon>Cephaloboidea</taxon>
        <taxon>Cephalobidae</taxon>
        <taxon>Acrobeloides</taxon>
    </lineage>
</organism>
<evidence type="ECO:0000313" key="2">
    <source>
        <dbReference type="Proteomes" id="UP000887540"/>
    </source>
</evidence>
<name>A0A914DZ35_9BILA</name>
<reference evidence="3" key="1">
    <citation type="submission" date="2022-11" db="UniProtKB">
        <authorList>
            <consortium name="WormBaseParasite"/>
        </authorList>
    </citation>
    <scope>IDENTIFICATION</scope>
</reference>
<protein>
    <submittedName>
        <fullName evidence="3">G-protein coupled receptors family 1 profile domain-containing protein</fullName>
    </submittedName>
</protein>
<evidence type="ECO:0000256" key="1">
    <source>
        <dbReference type="SAM" id="Phobius"/>
    </source>
</evidence>
<dbReference type="AlphaFoldDB" id="A0A914DZ35"/>
<sequence length="74" mass="8090">MVISFCAFIANSFIIFALRATRNRNATTILITSLTLSDIWTISVLTASLVVNSYLPIVKGTKQNLCLSLILEVA</sequence>
<evidence type="ECO:0000313" key="3">
    <source>
        <dbReference type="WBParaSite" id="ACRNAN_scaffold4457.g27173.t1"/>
    </source>
</evidence>
<keyword evidence="1" id="KW-0812">Transmembrane</keyword>
<accession>A0A914DZ35</accession>
<keyword evidence="2" id="KW-1185">Reference proteome</keyword>
<dbReference type="WBParaSite" id="ACRNAN_scaffold4457.g27173.t1">
    <property type="protein sequence ID" value="ACRNAN_scaffold4457.g27173.t1"/>
    <property type="gene ID" value="ACRNAN_scaffold4457.g27173"/>
</dbReference>
<proteinExistence type="predicted"/>
<feature type="transmembrane region" description="Helical" evidence="1">
    <location>
        <begin position="27"/>
        <end position="55"/>
    </location>
</feature>
<keyword evidence="1" id="KW-0472">Membrane</keyword>